<evidence type="ECO:0000313" key="2">
    <source>
        <dbReference type="EMBL" id="CAD6252845.1"/>
    </source>
</evidence>
<feature type="domain" description="Transposase-associated" evidence="1">
    <location>
        <begin position="5"/>
        <end position="48"/>
    </location>
</feature>
<sequence length="149" mass="16729">MEIATNDTIKCPCAMCRNYFSLKRDTIEMYLCKHGFREGYETWTEHGETHIGHDEGDSIANGEGFDEVDRMDQMLIDLAGDNPPIVDEQPTPFATTFYRMVDSARSWATGSSHVGSESTNDDNAIYGHDEDNLNAAYRAALETLNRTHA</sequence>
<proteinExistence type="predicted"/>
<reference evidence="2" key="1">
    <citation type="submission" date="2020-10" db="EMBL/GenBank/DDBJ databases">
        <authorList>
            <person name="Han B."/>
            <person name="Lu T."/>
            <person name="Zhao Q."/>
            <person name="Huang X."/>
            <person name="Zhao Y."/>
        </authorList>
    </citation>
    <scope>NUCLEOTIDE SEQUENCE</scope>
</reference>
<dbReference type="Proteomes" id="UP000604825">
    <property type="component" value="Unassembled WGS sequence"/>
</dbReference>
<accession>A0A811QB69</accession>
<keyword evidence="3" id="KW-1185">Reference proteome</keyword>
<dbReference type="EMBL" id="CAJGYO010000009">
    <property type="protein sequence ID" value="CAD6252845.1"/>
    <property type="molecule type" value="Genomic_DNA"/>
</dbReference>
<gene>
    <name evidence="2" type="ORF">NCGR_LOCUS36492</name>
</gene>
<protein>
    <recommendedName>
        <fullName evidence="1">Transposase-associated domain-containing protein</fullName>
    </recommendedName>
</protein>
<dbReference type="InterPro" id="IPR029480">
    <property type="entry name" value="Transpos_assoc"/>
</dbReference>
<comment type="caution">
    <text evidence="2">The sequence shown here is derived from an EMBL/GenBank/DDBJ whole genome shotgun (WGS) entry which is preliminary data.</text>
</comment>
<evidence type="ECO:0000259" key="1">
    <source>
        <dbReference type="Pfam" id="PF13963"/>
    </source>
</evidence>
<dbReference type="OrthoDB" id="695636at2759"/>
<name>A0A811QB69_9POAL</name>
<dbReference type="Pfam" id="PF13963">
    <property type="entry name" value="Transpos_assoc"/>
    <property type="match status" value="1"/>
</dbReference>
<organism evidence="2 3">
    <name type="scientific">Miscanthus lutarioriparius</name>
    <dbReference type="NCBI Taxonomy" id="422564"/>
    <lineage>
        <taxon>Eukaryota</taxon>
        <taxon>Viridiplantae</taxon>
        <taxon>Streptophyta</taxon>
        <taxon>Embryophyta</taxon>
        <taxon>Tracheophyta</taxon>
        <taxon>Spermatophyta</taxon>
        <taxon>Magnoliopsida</taxon>
        <taxon>Liliopsida</taxon>
        <taxon>Poales</taxon>
        <taxon>Poaceae</taxon>
        <taxon>PACMAD clade</taxon>
        <taxon>Panicoideae</taxon>
        <taxon>Andropogonodae</taxon>
        <taxon>Andropogoneae</taxon>
        <taxon>Saccharinae</taxon>
        <taxon>Miscanthus</taxon>
    </lineage>
</organism>
<dbReference type="AlphaFoldDB" id="A0A811QB69"/>
<evidence type="ECO:0000313" key="3">
    <source>
        <dbReference type="Proteomes" id="UP000604825"/>
    </source>
</evidence>